<reference evidence="2 3" key="1">
    <citation type="submission" date="2016-11" db="EMBL/GenBank/DDBJ databases">
        <authorList>
            <person name="Jaros S."/>
            <person name="Januszkiewicz K."/>
            <person name="Wedrychowicz H."/>
        </authorList>
    </citation>
    <scope>NUCLEOTIDE SEQUENCE [LARGE SCALE GENOMIC DNA]</scope>
    <source>
        <strain evidence="2 3">CGMCC 1.7049</strain>
    </source>
</reference>
<name>A0A1M5MNE2_9GAMM</name>
<keyword evidence="1" id="KW-1133">Transmembrane helix</keyword>
<organism evidence="2 3">
    <name type="scientific">Hydrocarboniphaga daqingensis</name>
    <dbReference type="NCBI Taxonomy" id="490188"/>
    <lineage>
        <taxon>Bacteria</taxon>
        <taxon>Pseudomonadati</taxon>
        <taxon>Pseudomonadota</taxon>
        <taxon>Gammaproteobacteria</taxon>
        <taxon>Nevskiales</taxon>
        <taxon>Nevskiaceae</taxon>
        <taxon>Hydrocarboniphaga</taxon>
    </lineage>
</organism>
<dbReference type="EMBL" id="FQWZ01000003">
    <property type="protein sequence ID" value="SHG78828.1"/>
    <property type="molecule type" value="Genomic_DNA"/>
</dbReference>
<keyword evidence="1" id="KW-0812">Transmembrane</keyword>
<sequence length="139" mass="14934">MRIDLQFRLSAIGMIGLAALSATHELRDRMTEPEPLLALSLGVMPNLAAAFGMPLILVSFTTPAAGLPDASACHRAFRRVLAFTTLGLCGWELAQTTNPRFVFDVADLIATGLGSALAYLAFTWQLRRERAAHSGHGPT</sequence>
<evidence type="ECO:0000313" key="3">
    <source>
        <dbReference type="Proteomes" id="UP000199758"/>
    </source>
</evidence>
<feature type="transmembrane region" description="Helical" evidence="1">
    <location>
        <begin position="36"/>
        <end position="60"/>
    </location>
</feature>
<dbReference type="AlphaFoldDB" id="A0A1M5MNE2"/>
<proteinExistence type="predicted"/>
<evidence type="ECO:0000256" key="1">
    <source>
        <dbReference type="SAM" id="Phobius"/>
    </source>
</evidence>
<keyword evidence="3" id="KW-1185">Reference proteome</keyword>
<dbReference type="RefSeq" id="WP_072895800.1">
    <property type="nucleotide sequence ID" value="NZ_FQWZ01000003.1"/>
</dbReference>
<dbReference type="STRING" id="490188.SAMN04488068_1361"/>
<keyword evidence="1" id="KW-0472">Membrane</keyword>
<evidence type="ECO:0008006" key="4">
    <source>
        <dbReference type="Google" id="ProtNLM"/>
    </source>
</evidence>
<dbReference type="Proteomes" id="UP000199758">
    <property type="component" value="Unassembled WGS sequence"/>
</dbReference>
<evidence type="ECO:0000313" key="2">
    <source>
        <dbReference type="EMBL" id="SHG78828.1"/>
    </source>
</evidence>
<accession>A0A1M5MNE2</accession>
<protein>
    <recommendedName>
        <fullName evidence="4">VanZ like family protein</fullName>
    </recommendedName>
</protein>
<feature type="transmembrane region" description="Helical" evidence="1">
    <location>
        <begin position="101"/>
        <end position="122"/>
    </location>
</feature>
<gene>
    <name evidence="2" type="ORF">SAMN04488068_1361</name>
</gene>